<protein>
    <submittedName>
        <fullName evidence="2">3'-5' exoribonuclease</fullName>
    </submittedName>
</protein>
<dbReference type="RefSeq" id="WP_282516635.1">
    <property type="nucleotide sequence ID" value="NZ_JASCIR010000040.1"/>
</dbReference>
<dbReference type="InterPro" id="IPR036397">
    <property type="entry name" value="RNaseH_sf"/>
</dbReference>
<evidence type="ECO:0000313" key="2">
    <source>
        <dbReference type="EMBL" id="MDI3390156.1"/>
    </source>
</evidence>
<dbReference type="Proteomes" id="UP001224661">
    <property type="component" value="Unassembled WGS sequence"/>
</dbReference>
<proteinExistence type="predicted"/>
<organism evidence="2 3">
    <name type="scientific">Streptomyces solicavernae</name>
    <dbReference type="NCBI Taxonomy" id="3043614"/>
    <lineage>
        <taxon>Bacteria</taxon>
        <taxon>Bacillati</taxon>
        <taxon>Actinomycetota</taxon>
        <taxon>Actinomycetes</taxon>
        <taxon>Kitasatosporales</taxon>
        <taxon>Streptomycetaceae</taxon>
        <taxon>Streptomyces</taxon>
    </lineage>
</organism>
<evidence type="ECO:0000313" key="3">
    <source>
        <dbReference type="Proteomes" id="UP001224661"/>
    </source>
</evidence>
<name>A0ABT6S0E6_9ACTN</name>
<sequence>MSRQIYLDTEYIPSNTSNRGLVSIGLVDDSGNEYYAVNADHDYAAVQAHTWLRENVWPSLPRTWTLAFDRAHPDVKPLDQIRAELAQFFAKDGTERAELYAWFGTQDHFRLLGLWGHDWEEMPRQIPTTIHELWHVVGAAGLKENLPEHDGDVHHALADAHYARTLHRHADLSTLPPTLPIEEAAELARYRTANARGTLFRFDGAQMRGEFFEGELVLMDRLLSSVTKAARQGNLEEVATLLKAHEEQAARALAEQQRRDCSHIPECTWERDDGQTESGPEVQAVVRPTCYEVCALPEHAPCAGHYTLTVAEWEHDRWTVSHFNELLGPDGTFAEASLDDLQDRSWMEERSWDRSVALSRAREAAPDVRVNSIPASAVLRRLMGANHPDQAPFSGSVRDDEVTEKGEGN</sequence>
<dbReference type="EMBL" id="JASCIR010000040">
    <property type="protein sequence ID" value="MDI3390156.1"/>
    <property type="molecule type" value="Genomic_DNA"/>
</dbReference>
<gene>
    <name evidence="2" type="ORF">QIS99_28780</name>
</gene>
<feature type="compositionally biased region" description="Basic and acidic residues" evidence="1">
    <location>
        <begin position="397"/>
        <end position="409"/>
    </location>
</feature>
<dbReference type="Gene3D" id="3.30.420.10">
    <property type="entry name" value="Ribonuclease H-like superfamily/Ribonuclease H"/>
    <property type="match status" value="1"/>
</dbReference>
<comment type="caution">
    <text evidence="2">The sequence shown here is derived from an EMBL/GenBank/DDBJ whole genome shotgun (WGS) entry which is preliminary data.</text>
</comment>
<reference evidence="2 3" key="1">
    <citation type="submission" date="2023-05" db="EMBL/GenBank/DDBJ databases">
        <title>Draft genome sequence of Streptomyces sp. B-S-A8 isolated from a cave soil in Thailand.</title>
        <authorList>
            <person name="Chamroensaksri N."/>
            <person name="Muangham S."/>
        </authorList>
    </citation>
    <scope>NUCLEOTIDE SEQUENCE [LARGE SCALE GENOMIC DNA]</scope>
    <source>
        <strain evidence="2 3">B-S-A8</strain>
    </source>
</reference>
<evidence type="ECO:0000256" key="1">
    <source>
        <dbReference type="SAM" id="MobiDB-lite"/>
    </source>
</evidence>
<feature type="region of interest" description="Disordered" evidence="1">
    <location>
        <begin position="386"/>
        <end position="409"/>
    </location>
</feature>
<accession>A0ABT6S0E6</accession>
<keyword evidence="3" id="KW-1185">Reference proteome</keyword>